<dbReference type="GO" id="GO:0009228">
    <property type="term" value="P:thiamine biosynthetic process"/>
    <property type="evidence" value="ECO:0007669"/>
    <property type="project" value="InterPro"/>
</dbReference>
<evidence type="ECO:0000313" key="2">
    <source>
        <dbReference type="EMBL" id="HGI87046.1"/>
    </source>
</evidence>
<dbReference type="PANTHER" id="PTHR30270">
    <property type="entry name" value="THIAMINE-MONOPHOSPHATE KINASE"/>
    <property type="match status" value="1"/>
</dbReference>
<evidence type="ECO:0000259" key="1">
    <source>
        <dbReference type="Pfam" id="PF00586"/>
    </source>
</evidence>
<dbReference type="Gene3D" id="3.90.650.10">
    <property type="entry name" value="PurM-like C-terminal domain"/>
    <property type="match status" value="1"/>
</dbReference>
<dbReference type="InterPro" id="IPR006283">
    <property type="entry name" value="ThiL-like"/>
</dbReference>
<dbReference type="SUPFAM" id="SSF56042">
    <property type="entry name" value="PurM C-terminal domain-like"/>
    <property type="match status" value="1"/>
</dbReference>
<dbReference type="PANTHER" id="PTHR30270:SF0">
    <property type="entry name" value="THIAMINE-MONOPHOSPHATE KINASE"/>
    <property type="match status" value="1"/>
</dbReference>
<dbReference type="AlphaFoldDB" id="A0A7C4FFH8"/>
<dbReference type="Pfam" id="PF00586">
    <property type="entry name" value="AIRS"/>
    <property type="match status" value="1"/>
</dbReference>
<gene>
    <name evidence="2" type="ORF">ENV14_01410</name>
</gene>
<protein>
    <recommendedName>
        <fullName evidence="1">PurM-like N-terminal domain-containing protein</fullName>
    </recommendedName>
</protein>
<sequence length="320" mass="35749">MISLSNVVERLSRGLKRHPRTLLLWSDDAGGIKIDDEYLLVKVDGFAASRALYPWCSYRDFGFKAISSAISDVFTKGCKPYIYAVSIGVKPSSMEAVEELTRGVEDAVQLYGGYIENMDTNVGNDTWIDVFVLATCRATPIPRTARPGDFIVLPKAIGLSYVAYREFEKGSTPIYEEVQAFSCRPRACAEVVDLMERSRICFRGSIDISDTVYEALEAIAKINSVGIYMDLDARRALNLTALSYAYVEGVDPVDVFLKSSEELVPLLIVSNLYVQQALEEMRSLGLSPTVVGIVTESREISWRGRVLQKTMWNYEKGRIL</sequence>
<dbReference type="InterPro" id="IPR036921">
    <property type="entry name" value="PurM-like_N_sf"/>
</dbReference>
<proteinExistence type="predicted"/>
<feature type="domain" description="PurM-like N-terminal" evidence="1">
    <location>
        <begin position="27"/>
        <end position="135"/>
    </location>
</feature>
<dbReference type="GO" id="GO:0009030">
    <property type="term" value="F:thiamine-phosphate kinase activity"/>
    <property type="evidence" value="ECO:0007669"/>
    <property type="project" value="InterPro"/>
</dbReference>
<comment type="caution">
    <text evidence="2">The sequence shown here is derived from an EMBL/GenBank/DDBJ whole genome shotgun (WGS) entry which is preliminary data.</text>
</comment>
<dbReference type="Gene3D" id="3.30.1330.10">
    <property type="entry name" value="PurM-like, N-terminal domain"/>
    <property type="match status" value="1"/>
</dbReference>
<dbReference type="InterPro" id="IPR036676">
    <property type="entry name" value="PurM-like_C_sf"/>
</dbReference>
<accession>A0A7C4FFH8</accession>
<dbReference type="SUPFAM" id="SSF55326">
    <property type="entry name" value="PurM N-terminal domain-like"/>
    <property type="match status" value="1"/>
</dbReference>
<dbReference type="EMBL" id="DTFF01000013">
    <property type="protein sequence ID" value="HGI87046.1"/>
    <property type="molecule type" value="Genomic_DNA"/>
</dbReference>
<organism evidence="2">
    <name type="scientific">Ignisphaera aggregans</name>
    <dbReference type="NCBI Taxonomy" id="334771"/>
    <lineage>
        <taxon>Archaea</taxon>
        <taxon>Thermoproteota</taxon>
        <taxon>Thermoprotei</taxon>
        <taxon>Desulfurococcales</taxon>
        <taxon>Desulfurococcaceae</taxon>
        <taxon>Ignisphaera</taxon>
    </lineage>
</organism>
<dbReference type="InterPro" id="IPR016188">
    <property type="entry name" value="PurM-like_N"/>
</dbReference>
<name>A0A7C4FFH8_9CREN</name>
<reference evidence="2" key="1">
    <citation type="journal article" date="2020" name="mSystems">
        <title>Genome- and Community-Level Interaction Insights into Carbon Utilization and Element Cycling Functions of Hydrothermarchaeota in Hydrothermal Sediment.</title>
        <authorList>
            <person name="Zhou Z."/>
            <person name="Liu Y."/>
            <person name="Xu W."/>
            <person name="Pan J."/>
            <person name="Luo Z.H."/>
            <person name="Li M."/>
        </authorList>
    </citation>
    <scope>NUCLEOTIDE SEQUENCE [LARGE SCALE GENOMIC DNA]</scope>
    <source>
        <strain evidence="2">SpSt-732</strain>
    </source>
</reference>